<comment type="caution">
    <text evidence="1">The sequence shown here is derived from an EMBL/GenBank/DDBJ whole genome shotgun (WGS) entry which is preliminary data.</text>
</comment>
<dbReference type="HOGENOM" id="CLU_2300226_0_0_6"/>
<protein>
    <submittedName>
        <fullName evidence="1">Uncharacterized protein</fullName>
    </submittedName>
</protein>
<dbReference type="RefSeq" id="WP_007019360.1">
    <property type="nucleotide sequence ID" value="NZ_CH724124.1"/>
</dbReference>
<dbReference type="AlphaFoldDB" id="Q1MY27"/>
<accession>Q1MY27</accession>
<reference evidence="1 2" key="1">
    <citation type="submission" date="2006-03" db="EMBL/GenBank/DDBJ databases">
        <authorList>
            <person name="Pinhassi J."/>
            <person name="Pedros-Alio C."/>
            <person name="Ferriera S."/>
            <person name="Johnson J."/>
            <person name="Kravitz S."/>
            <person name="Halpern A."/>
            <person name="Remington K."/>
            <person name="Beeson K."/>
            <person name="Tran B."/>
            <person name="Rogers Y.-H."/>
            <person name="Friedman R."/>
            <person name="Venter J.C."/>
        </authorList>
    </citation>
    <scope>NUCLEOTIDE SEQUENCE [LARGE SCALE GENOMIC DNA]</scope>
    <source>
        <strain evidence="1 2">RED65</strain>
    </source>
</reference>
<organism evidence="1 2">
    <name type="scientific">Bermanella marisrubri</name>
    <dbReference type="NCBI Taxonomy" id="207949"/>
    <lineage>
        <taxon>Bacteria</taxon>
        <taxon>Pseudomonadati</taxon>
        <taxon>Pseudomonadota</taxon>
        <taxon>Gammaproteobacteria</taxon>
        <taxon>Oceanospirillales</taxon>
        <taxon>Oceanospirillaceae</taxon>
        <taxon>Bermanella</taxon>
    </lineage>
</organism>
<dbReference type="STRING" id="207949.RED65_01983"/>
<dbReference type="EMBL" id="AAQH01000030">
    <property type="protein sequence ID" value="EAT10869.1"/>
    <property type="molecule type" value="Genomic_DNA"/>
</dbReference>
<proteinExistence type="predicted"/>
<name>Q1MY27_9GAMM</name>
<sequence>MSEIKPNSEPVTTEEVKSLVKIGYALDMLLEYVPDEKLGHWRVYIKHKTSLVRPLIGVNNKPREFTMIERALAWGKRTGIRLVKMDLHFSEYKNKYTEKD</sequence>
<evidence type="ECO:0000313" key="1">
    <source>
        <dbReference type="EMBL" id="EAT10869.1"/>
    </source>
</evidence>
<gene>
    <name evidence="1" type="ORF">RED65_01983</name>
</gene>
<keyword evidence="2" id="KW-1185">Reference proteome</keyword>
<evidence type="ECO:0000313" key="2">
    <source>
        <dbReference type="Proteomes" id="UP000004263"/>
    </source>
</evidence>
<dbReference type="Proteomes" id="UP000004263">
    <property type="component" value="Unassembled WGS sequence"/>
</dbReference>